<keyword evidence="3" id="KW-1185">Reference proteome</keyword>
<gene>
    <name evidence="2" type="ORF">CALMAC_LOCUS20756</name>
</gene>
<reference evidence="2 3" key="1">
    <citation type="submission" date="2019-01" db="EMBL/GenBank/DDBJ databases">
        <authorList>
            <person name="Sayadi A."/>
        </authorList>
    </citation>
    <scope>NUCLEOTIDE SEQUENCE [LARGE SCALE GENOMIC DNA]</scope>
</reference>
<feature type="compositionally biased region" description="Low complexity" evidence="1">
    <location>
        <begin position="48"/>
        <end position="61"/>
    </location>
</feature>
<organism evidence="2 3">
    <name type="scientific">Callosobruchus maculatus</name>
    <name type="common">Southern cowpea weevil</name>
    <name type="synonym">Pulse bruchid</name>
    <dbReference type="NCBI Taxonomy" id="64391"/>
    <lineage>
        <taxon>Eukaryota</taxon>
        <taxon>Metazoa</taxon>
        <taxon>Ecdysozoa</taxon>
        <taxon>Arthropoda</taxon>
        <taxon>Hexapoda</taxon>
        <taxon>Insecta</taxon>
        <taxon>Pterygota</taxon>
        <taxon>Neoptera</taxon>
        <taxon>Endopterygota</taxon>
        <taxon>Coleoptera</taxon>
        <taxon>Polyphaga</taxon>
        <taxon>Cucujiformia</taxon>
        <taxon>Chrysomeloidea</taxon>
        <taxon>Chrysomelidae</taxon>
        <taxon>Bruchinae</taxon>
        <taxon>Bruchini</taxon>
        <taxon>Callosobruchus</taxon>
    </lineage>
</organism>
<sequence length="154" mass="16462">MTTYHCSMSPTEFSNYIKQRAMQQQLHQQQQQQQQVVAAAAAAAQAAVAASHPHQQQHSPAGRALSPDPSAAYYFPLGHHYPPPFPPRAAAGFDSSPLLPFEPSPPFYPGAGMGGPHPTPNGPQAGGQVPSGGQDKLDNNWPYSGQYQHLLVAN</sequence>
<feature type="compositionally biased region" description="Low complexity" evidence="1">
    <location>
        <begin position="88"/>
        <end position="99"/>
    </location>
</feature>
<protein>
    <submittedName>
        <fullName evidence="2">Uncharacterized protein</fullName>
    </submittedName>
</protein>
<dbReference type="Proteomes" id="UP000410492">
    <property type="component" value="Unassembled WGS sequence"/>
</dbReference>
<dbReference type="AlphaFoldDB" id="A0A653DV96"/>
<proteinExistence type="predicted"/>
<feature type="region of interest" description="Disordered" evidence="1">
    <location>
        <begin position="48"/>
        <end position="142"/>
    </location>
</feature>
<evidence type="ECO:0000256" key="1">
    <source>
        <dbReference type="SAM" id="MobiDB-lite"/>
    </source>
</evidence>
<evidence type="ECO:0000313" key="3">
    <source>
        <dbReference type="Proteomes" id="UP000410492"/>
    </source>
</evidence>
<name>A0A653DV96_CALMS</name>
<accession>A0A653DV96</accession>
<dbReference type="EMBL" id="CAACVG010015132">
    <property type="protein sequence ID" value="VEN64126.1"/>
    <property type="molecule type" value="Genomic_DNA"/>
</dbReference>
<evidence type="ECO:0000313" key="2">
    <source>
        <dbReference type="EMBL" id="VEN64126.1"/>
    </source>
</evidence>